<evidence type="ECO:0000313" key="3">
    <source>
        <dbReference type="Proteomes" id="UP000034680"/>
    </source>
</evidence>
<organism evidence="2 3">
    <name type="scientific">Diaporthe ampelina</name>
    <dbReference type="NCBI Taxonomy" id="1214573"/>
    <lineage>
        <taxon>Eukaryota</taxon>
        <taxon>Fungi</taxon>
        <taxon>Dikarya</taxon>
        <taxon>Ascomycota</taxon>
        <taxon>Pezizomycotina</taxon>
        <taxon>Sordariomycetes</taxon>
        <taxon>Sordariomycetidae</taxon>
        <taxon>Diaporthales</taxon>
        <taxon>Diaporthaceae</taxon>
        <taxon>Diaporthe</taxon>
    </lineage>
</organism>
<gene>
    <name evidence="2" type="ORF">UCDDA912_g07317</name>
</gene>
<reference evidence="2 3" key="2">
    <citation type="submission" date="2015-05" db="EMBL/GenBank/DDBJ databases">
        <authorList>
            <person name="Morales-Cruz A."/>
            <person name="Amrine K.C."/>
            <person name="Cantu D."/>
        </authorList>
    </citation>
    <scope>NUCLEOTIDE SEQUENCE [LARGE SCALE GENOMIC DNA]</scope>
    <source>
        <strain evidence="2">DA912</strain>
    </source>
</reference>
<dbReference type="OrthoDB" id="6159439at2759"/>
<feature type="coiled-coil region" evidence="1">
    <location>
        <begin position="128"/>
        <end position="159"/>
    </location>
</feature>
<keyword evidence="1" id="KW-0175">Coiled coil</keyword>
<reference evidence="2 3" key="1">
    <citation type="submission" date="2015-05" db="EMBL/GenBank/DDBJ databases">
        <title>Distinctive expansion of gene families associated with plant cell wall degradation and secondary metabolism in the genomes of grapevine trunk pathogens.</title>
        <authorList>
            <person name="Lawrence D.P."/>
            <person name="Travadon R."/>
            <person name="Rolshausen P.E."/>
            <person name="Baumgartner K."/>
        </authorList>
    </citation>
    <scope>NUCLEOTIDE SEQUENCE [LARGE SCALE GENOMIC DNA]</scope>
    <source>
        <strain evidence="2">DA912</strain>
    </source>
</reference>
<dbReference type="EMBL" id="LCUC01000290">
    <property type="protein sequence ID" value="KKY32730.1"/>
    <property type="molecule type" value="Genomic_DNA"/>
</dbReference>
<sequence>MGRYYAKREAAEAGRPRAHTKTQEQVALLEYAFAMTFGFPYTGEVLPLAFLSGLGPKEYALSFVMWERCVRIGRPGPPAELRCPRPYFKKYWTRMFPEVNDERSLLEVTEELEDSDEYSITNMTEEERKDMLMQIETENRQYKRSQQELEAEALVEEKNE</sequence>
<comment type="caution">
    <text evidence="2">The sequence shown here is derived from an EMBL/GenBank/DDBJ whole genome shotgun (WGS) entry which is preliminary data.</text>
</comment>
<protein>
    <submittedName>
        <fullName evidence="2">Uncharacterized protein</fullName>
    </submittedName>
</protein>
<proteinExistence type="predicted"/>
<keyword evidence="3" id="KW-1185">Reference proteome</keyword>
<evidence type="ECO:0000256" key="1">
    <source>
        <dbReference type="SAM" id="Coils"/>
    </source>
</evidence>
<accession>A0A0G2HXQ4</accession>
<name>A0A0G2HXQ4_9PEZI</name>
<dbReference type="Proteomes" id="UP000034680">
    <property type="component" value="Unassembled WGS sequence"/>
</dbReference>
<evidence type="ECO:0000313" key="2">
    <source>
        <dbReference type="EMBL" id="KKY32730.1"/>
    </source>
</evidence>
<dbReference type="AlphaFoldDB" id="A0A0G2HXQ4"/>